<organism evidence="2 3">
    <name type="scientific">Cladorrhinum samala</name>
    <dbReference type="NCBI Taxonomy" id="585594"/>
    <lineage>
        <taxon>Eukaryota</taxon>
        <taxon>Fungi</taxon>
        <taxon>Dikarya</taxon>
        <taxon>Ascomycota</taxon>
        <taxon>Pezizomycotina</taxon>
        <taxon>Sordariomycetes</taxon>
        <taxon>Sordariomycetidae</taxon>
        <taxon>Sordariales</taxon>
        <taxon>Podosporaceae</taxon>
        <taxon>Cladorrhinum</taxon>
    </lineage>
</organism>
<name>A0AAV9I171_9PEZI</name>
<protein>
    <recommendedName>
        <fullName evidence="4">BTB domain-containing protein</fullName>
    </recommendedName>
</protein>
<evidence type="ECO:0000313" key="2">
    <source>
        <dbReference type="EMBL" id="KAK4465066.1"/>
    </source>
</evidence>
<proteinExistence type="predicted"/>
<evidence type="ECO:0000256" key="1">
    <source>
        <dbReference type="SAM" id="MobiDB-lite"/>
    </source>
</evidence>
<evidence type="ECO:0008006" key="4">
    <source>
        <dbReference type="Google" id="ProtNLM"/>
    </source>
</evidence>
<evidence type="ECO:0000313" key="3">
    <source>
        <dbReference type="Proteomes" id="UP001321749"/>
    </source>
</evidence>
<feature type="region of interest" description="Disordered" evidence="1">
    <location>
        <begin position="336"/>
        <end position="366"/>
    </location>
</feature>
<dbReference type="Proteomes" id="UP001321749">
    <property type="component" value="Unassembled WGS sequence"/>
</dbReference>
<gene>
    <name evidence="2" type="ORF">QBC42DRAFT_294498</name>
</gene>
<comment type="caution">
    <text evidence="2">The sequence shown here is derived from an EMBL/GenBank/DDBJ whole genome shotgun (WGS) entry which is preliminary data.</text>
</comment>
<dbReference type="AlphaFoldDB" id="A0AAV9I171"/>
<reference evidence="2" key="2">
    <citation type="submission" date="2023-06" db="EMBL/GenBank/DDBJ databases">
        <authorList>
            <consortium name="Lawrence Berkeley National Laboratory"/>
            <person name="Mondo S.J."/>
            <person name="Hensen N."/>
            <person name="Bonometti L."/>
            <person name="Westerberg I."/>
            <person name="Brannstrom I.O."/>
            <person name="Guillou S."/>
            <person name="Cros-Aarteil S."/>
            <person name="Calhoun S."/>
            <person name="Haridas S."/>
            <person name="Kuo A."/>
            <person name="Pangilinan J."/>
            <person name="Riley R."/>
            <person name="Labutti K."/>
            <person name="Andreopoulos B."/>
            <person name="Lipzen A."/>
            <person name="Chen C."/>
            <person name="Yanf M."/>
            <person name="Daum C."/>
            <person name="Ng V."/>
            <person name="Clum A."/>
            <person name="Steindorff A."/>
            <person name="Ohm R."/>
            <person name="Martin F."/>
            <person name="Silar P."/>
            <person name="Natvig D."/>
            <person name="Lalanne C."/>
            <person name="Gautier V."/>
            <person name="Ament-Velasquez S.L."/>
            <person name="Kruys A."/>
            <person name="Hutchinson M.I."/>
            <person name="Powell A.J."/>
            <person name="Barry K."/>
            <person name="Miller A.N."/>
            <person name="Grigoriev I.V."/>
            <person name="Debuchy R."/>
            <person name="Gladieux P."/>
            <person name="Thoren M.H."/>
            <person name="Johannesson H."/>
        </authorList>
    </citation>
    <scope>NUCLEOTIDE SEQUENCE</scope>
    <source>
        <strain evidence="2">PSN324</strain>
    </source>
</reference>
<keyword evidence="3" id="KW-1185">Reference proteome</keyword>
<sequence>MSDSLHVVVVPSPFASLASLYEVDPDADTLLIVPPSSQKFAPWDVATPPQHSRVSAVHSTAAAPPASRPGLRIKVSSKHLALSSKIFRNKLQYGASKAARQPDGRLHLQLAEGFDPKAVSIVLNTVHGRGSKVPKSIDLETLAQIALFVDRFQLFDAVEVYGDRWISKLEGNLPDAYNRDLILWIYISHVFRNAEVFKAVSRTAVAGSDGPIKTLGLPIRERIIRNIDEQRQALVSEAIAVLHTTLDKLTSGTAACTKYHCDSFLLGELIKTLHTSRLVWPRPEKPFDGISFYSVVRAVSGTFQSKGRGLAVSGDLWSYPGVTNGVNGISKDKYHHSAGGNGRSSRVLNGGKGGPITPEASPEPVSRGGYFDTHACDARRLVWGLDDLDALEDKVDGLELEGGLGYRNF</sequence>
<reference evidence="2" key="1">
    <citation type="journal article" date="2023" name="Mol. Phylogenet. Evol.">
        <title>Genome-scale phylogeny and comparative genomics of the fungal order Sordariales.</title>
        <authorList>
            <person name="Hensen N."/>
            <person name="Bonometti L."/>
            <person name="Westerberg I."/>
            <person name="Brannstrom I.O."/>
            <person name="Guillou S."/>
            <person name="Cros-Aarteil S."/>
            <person name="Calhoun S."/>
            <person name="Haridas S."/>
            <person name="Kuo A."/>
            <person name="Mondo S."/>
            <person name="Pangilinan J."/>
            <person name="Riley R."/>
            <person name="LaButti K."/>
            <person name="Andreopoulos B."/>
            <person name="Lipzen A."/>
            <person name="Chen C."/>
            <person name="Yan M."/>
            <person name="Daum C."/>
            <person name="Ng V."/>
            <person name="Clum A."/>
            <person name="Steindorff A."/>
            <person name="Ohm R.A."/>
            <person name="Martin F."/>
            <person name="Silar P."/>
            <person name="Natvig D.O."/>
            <person name="Lalanne C."/>
            <person name="Gautier V."/>
            <person name="Ament-Velasquez S.L."/>
            <person name="Kruys A."/>
            <person name="Hutchinson M.I."/>
            <person name="Powell A.J."/>
            <person name="Barry K."/>
            <person name="Miller A.N."/>
            <person name="Grigoriev I.V."/>
            <person name="Debuchy R."/>
            <person name="Gladieux P."/>
            <person name="Hiltunen Thoren M."/>
            <person name="Johannesson H."/>
        </authorList>
    </citation>
    <scope>NUCLEOTIDE SEQUENCE</scope>
    <source>
        <strain evidence="2">PSN324</strain>
    </source>
</reference>
<dbReference type="EMBL" id="MU864942">
    <property type="protein sequence ID" value="KAK4465066.1"/>
    <property type="molecule type" value="Genomic_DNA"/>
</dbReference>
<accession>A0AAV9I171</accession>